<accession>A0A9W7W4T5</accession>
<sequence>MALHGVDAFDETLTDLKNIDSNMIVWGSVERNLAVGIYAEVKGAVLNALPDFHYCFGRGSNVHVLSLLGRGVGNARCATDEDDLVTQFRTD</sequence>
<dbReference type="Proteomes" id="UP001138500">
    <property type="component" value="Unassembled WGS sequence"/>
</dbReference>
<evidence type="ECO:0000313" key="1">
    <source>
        <dbReference type="EMBL" id="KAH9837505.1"/>
    </source>
</evidence>
<comment type="caution">
    <text evidence="1">The sequence shown here is derived from an EMBL/GenBank/DDBJ whole genome shotgun (WGS) entry which is preliminary data.</text>
</comment>
<keyword evidence="2" id="KW-1185">Reference proteome</keyword>
<proteinExistence type="predicted"/>
<dbReference type="EMBL" id="RIBY02000768">
    <property type="protein sequence ID" value="KAH9837505.1"/>
    <property type="molecule type" value="Genomic_DNA"/>
</dbReference>
<evidence type="ECO:0000313" key="2">
    <source>
        <dbReference type="Proteomes" id="UP001138500"/>
    </source>
</evidence>
<name>A0A9W7W4T5_9PEZI</name>
<gene>
    <name evidence="1" type="ORF">Tdes44962_MAKER08315</name>
</gene>
<dbReference type="AlphaFoldDB" id="A0A9W7W4T5"/>
<protein>
    <submittedName>
        <fullName evidence="1">Uncharacterized protein</fullName>
    </submittedName>
</protein>
<reference evidence="1 2" key="2">
    <citation type="journal article" date="2021" name="Curr. Genet.">
        <title>Genetic response to nitrogen starvation in the aggressive Eucalyptus foliar pathogen Teratosphaeria destructans.</title>
        <authorList>
            <person name="Havenga M."/>
            <person name="Wingfield B.D."/>
            <person name="Wingfield M.J."/>
            <person name="Dreyer L.L."/>
            <person name="Roets F."/>
            <person name="Aylward J."/>
        </authorList>
    </citation>
    <scope>NUCLEOTIDE SEQUENCE [LARGE SCALE GENOMIC DNA]</scope>
    <source>
        <strain evidence="1">CMW44962</strain>
    </source>
</reference>
<reference evidence="1 2" key="1">
    <citation type="journal article" date="2018" name="IMA Fungus">
        <title>IMA Genome-F 10: Nine draft genome sequences of Claviceps purpurea s.lat., including C. arundinis, C. humidiphila, and C. cf. spartinae, pseudomolecules for the pitch canker pathogen Fusarium circinatum, draft genome of Davidsoniella eucalypti, Grosmannia galeiformis, Quambalaria eucalypti, and Teratosphaeria destructans.</title>
        <authorList>
            <person name="Wingfield B.D."/>
            <person name="Liu M."/>
            <person name="Nguyen H.D."/>
            <person name="Lane F.A."/>
            <person name="Morgan S.W."/>
            <person name="De Vos L."/>
            <person name="Wilken P.M."/>
            <person name="Duong T.A."/>
            <person name="Aylward J."/>
            <person name="Coetzee M.P."/>
            <person name="Dadej K."/>
            <person name="De Beer Z.W."/>
            <person name="Findlay W."/>
            <person name="Havenga M."/>
            <person name="Kolarik M."/>
            <person name="Menzies J.G."/>
            <person name="Naidoo K."/>
            <person name="Pochopski O."/>
            <person name="Shoukouhi P."/>
            <person name="Santana Q.C."/>
            <person name="Seifert K.A."/>
            <person name="Soal N."/>
            <person name="Steenkamp E.T."/>
            <person name="Tatham C.T."/>
            <person name="van der Nest M.A."/>
            <person name="Wingfield M.J."/>
        </authorList>
    </citation>
    <scope>NUCLEOTIDE SEQUENCE [LARGE SCALE GENOMIC DNA]</scope>
    <source>
        <strain evidence="1">CMW44962</strain>
    </source>
</reference>
<organism evidence="1 2">
    <name type="scientific">Teratosphaeria destructans</name>
    <dbReference type="NCBI Taxonomy" id="418781"/>
    <lineage>
        <taxon>Eukaryota</taxon>
        <taxon>Fungi</taxon>
        <taxon>Dikarya</taxon>
        <taxon>Ascomycota</taxon>
        <taxon>Pezizomycotina</taxon>
        <taxon>Dothideomycetes</taxon>
        <taxon>Dothideomycetidae</taxon>
        <taxon>Mycosphaerellales</taxon>
        <taxon>Teratosphaeriaceae</taxon>
        <taxon>Teratosphaeria</taxon>
    </lineage>
</organism>